<dbReference type="AlphaFoldDB" id="A0A4T0FJY0"/>
<keyword evidence="7" id="KW-1185">Reference proteome</keyword>
<dbReference type="Gene3D" id="3.20.20.100">
    <property type="entry name" value="NADP-dependent oxidoreductase domain"/>
    <property type="match status" value="1"/>
</dbReference>
<dbReference type="EMBL" id="SPNW01000039">
    <property type="protein sequence ID" value="TIA88350.1"/>
    <property type="molecule type" value="Genomic_DNA"/>
</dbReference>
<dbReference type="PANTHER" id="PTHR43827">
    <property type="entry name" value="2,5-DIKETO-D-GLUCONIC ACID REDUCTASE"/>
    <property type="match status" value="1"/>
</dbReference>
<dbReference type="InterPro" id="IPR020471">
    <property type="entry name" value="AKR"/>
</dbReference>
<evidence type="ECO:0000259" key="5">
    <source>
        <dbReference type="Pfam" id="PF00248"/>
    </source>
</evidence>
<evidence type="ECO:0000256" key="2">
    <source>
        <dbReference type="PIRSR" id="PIRSR000097-1"/>
    </source>
</evidence>
<dbReference type="InterPro" id="IPR018170">
    <property type="entry name" value="Aldo/ket_reductase_CS"/>
</dbReference>
<dbReference type="PIRSF" id="PIRSF000097">
    <property type="entry name" value="AKR"/>
    <property type="match status" value="1"/>
</dbReference>
<feature type="domain" description="NADP-dependent oxidoreductase" evidence="5">
    <location>
        <begin position="31"/>
        <end position="265"/>
    </location>
</feature>
<evidence type="ECO:0000256" key="3">
    <source>
        <dbReference type="PIRSR" id="PIRSR000097-2"/>
    </source>
</evidence>
<protein>
    <recommendedName>
        <fullName evidence="5">NADP-dependent oxidoreductase domain-containing protein</fullName>
    </recommendedName>
</protein>
<reference evidence="6 7" key="1">
    <citation type="submission" date="2019-03" db="EMBL/GenBank/DDBJ databases">
        <title>Sequencing 23 genomes of Wallemia ichthyophaga.</title>
        <authorList>
            <person name="Gostincar C."/>
        </authorList>
    </citation>
    <scope>NUCLEOTIDE SEQUENCE [LARGE SCALE GENOMIC DNA]</scope>
    <source>
        <strain evidence="6 7">EXF-5753</strain>
    </source>
</reference>
<dbReference type="OrthoDB" id="416253at2759"/>
<dbReference type="Proteomes" id="UP000310189">
    <property type="component" value="Unassembled WGS sequence"/>
</dbReference>
<dbReference type="CDD" id="cd19071">
    <property type="entry name" value="AKR_AKR1-5-like"/>
    <property type="match status" value="1"/>
</dbReference>
<dbReference type="InterPro" id="IPR023210">
    <property type="entry name" value="NADP_OxRdtase_dom"/>
</dbReference>
<feature type="site" description="Lowers pKa of active site Tyr" evidence="4">
    <location>
        <position position="79"/>
    </location>
</feature>
<dbReference type="PRINTS" id="PR00069">
    <property type="entry name" value="ALDKETRDTASE"/>
</dbReference>
<dbReference type="SUPFAM" id="SSF51430">
    <property type="entry name" value="NAD(P)-linked oxidoreductase"/>
    <property type="match status" value="1"/>
</dbReference>
<feature type="binding site" evidence="3">
    <location>
        <position position="111"/>
    </location>
    <ligand>
        <name>substrate</name>
    </ligand>
</feature>
<dbReference type="InterPro" id="IPR036812">
    <property type="entry name" value="NAD(P)_OxRdtase_dom_sf"/>
</dbReference>
<evidence type="ECO:0000256" key="4">
    <source>
        <dbReference type="PIRSR" id="PIRSR000097-3"/>
    </source>
</evidence>
<accession>A0A4T0FJY0</accession>
<dbReference type="GO" id="GO:0016616">
    <property type="term" value="F:oxidoreductase activity, acting on the CH-OH group of donors, NAD or NADP as acceptor"/>
    <property type="evidence" value="ECO:0007669"/>
    <property type="project" value="UniProtKB-ARBA"/>
</dbReference>
<dbReference type="PANTHER" id="PTHR43827:SF13">
    <property type="entry name" value="ALDO_KETO REDUCTASE FAMILY PROTEIN"/>
    <property type="match status" value="1"/>
</dbReference>
<comment type="caution">
    <text evidence="6">The sequence shown here is derived from an EMBL/GenBank/DDBJ whole genome shotgun (WGS) entry which is preliminary data.</text>
</comment>
<name>A0A4T0FJY0_9BASI</name>
<proteinExistence type="predicted"/>
<dbReference type="PROSITE" id="PS00062">
    <property type="entry name" value="ALDOKETO_REDUCTASE_2"/>
    <property type="match status" value="1"/>
</dbReference>
<evidence type="ECO:0000256" key="1">
    <source>
        <dbReference type="ARBA" id="ARBA00023002"/>
    </source>
</evidence>
<dbReference type="Pfam" id="PF00248">
    <property type="entry name" value="Aldo_ket_red"/>
    <property type="match status" value="1"/>
</dbReference>
<dbReference type="FunFam" id="3.20.20.100:FF:000002">
    <property type="entry name" value="2,5-diketo-D-gluconic acid reductase A"/>
    <property type="match status" value="1"/>
</dbReference>
<sequence>MTQITNIRSTHKLLAGTEIPALQLGVYKSTAAEQSVKTALEGEWRCCVVNIAQFYQNETEVGNAVREYANDEQIFITTKIFQSAGDVDANYAACLESVKKIGRPVDLFLIHTPRQARGAEDRKSMWLALERLVNEGHVRAIGVSNFVERQLQEVLAYASHPISVNQLELHPWCTMPSTVAFCQERGIICEAYCPLVRAFKAEDETLVSIAKETGKSWAQVLVRWSLQRGFVTLPKSDNPERQKHNADVFDFELSDDQMQKLSALNRDEHCAPWEDILGEP</sequence>
<gene>
    <name evidence="6" type="ORF">E3P99_02636</name>
</gene>
<evidence type="ECO:0000313" key="6">
    <source>
        <dbReference type="EMBL" id="TIA88350.1"/>
    </source>
</evidence>
<evidence type="ECO:0000313" key="7">
    <source>
        <dbReference type="Proteomes" id="UP000310189"/>
    </source>
</evidence>
<keyword evidence="1" id="KW-0560">Oxidoreductase</keyword>
<feature type="active site" description="Proton donor" evidence="2">
    <location>
        <position position="55"/>
    </location>
</feature>
<organism evidence="6 7">
    <name type="scientific">Wallemia hederae</name>
    <dbReference type="NCBI Taxonomy" id="1540922"/>
    <lineage>
        <taxon>Eukaryota</taxon>
        <taxon>Fungi</taxon>
        <taxon>Dikarya</taxon>
        <taxon>Basidiomycota</taxon>
        <taxon>Wallemiomycotina</taxon>
        <taxon>Wallemiomycetes</taxon>
        <taxon>Wallemiales</taxon>
        <taxon>Wallemiaceae</taxon>
        <taxon>Wallemia</taxon>
    </lineage>
</organism>